<protein>
    <recommendedName>
        <fullName evidence="3">Tetratricopeptide repeat protein</fullName>
    </recommendedName>
</protein>
<dbReference type="Proteomes" id="UP000253426">
    <property type="component" value="Unassembled WGS sequence"/>
</dbReference>
<accession>A0A366HD59</accession>
<evidence type="ECO:0000313" key="1">
    <source>
        <dbReference type="EMBL" id="RBP40391.1"/>
    </source>
</evidence>
<dbReference type="RefSeq" id="WP_113960263.1">
    <property type="nucleotide sequence ID" value="NZ_QNRR01000008.1"/>
</dbReference>
<dbReference type="OrthoDB" id="4552872at2"/>
<evidence type="ECO:0008006" key="3">
    <source>
        <dbReference type="Google" id="ProtNLM"/>
    </source>
</evidence>
<name>A0A366HD59_9BACT</name>
<reference evidence="1 2" key="1">
    <citation type="submission" date="2018-06" db="EMBL/GenBank/DDBJ databases">
        <title>Genomic Encyclopedia of Type Strains, Phase IV (KMG-IV): sequencing the most valuable type-strain genomes for metagenomic binning, comparative biology and taxonomic classification.</title>
        <authorList>
            <person name="Goeker M."/>
        </authorList>
    </citation>
    <scope>NUCLEOTIDE SEQUENCE [LARGE SCALE GENOMIC DNA]</scope>
    <source>
        <strain evidence="1 2">DSM 25532</strain>
    </source>
</reference>
<dbReference type="EMBL" id="QNRR01000008">
    <property type="protein sequence ID" value="RBP40391.1"/>
    <property type="molecule type" value="Genomic_DNA"/>
</dbReference>
<dbReference type="AlphaFoldDB" id="A0A366HD59"/>
<proteinExistence type="predicted"/>
<dbReference type="Gene3D" id="1.25.40.10">
    <property type="entry name" value="Tetratricopeptide repeat domain"/>
    <property type="match status" value="1"/>
</dbReference>
<organism evidence="1 2">
    <name type="scientific">Roseimicrobium gellanilyticum</name>
    <dbReference type="NCBI Taxonomy" id="748857"/>
    <lineage>
        <taxon>Bacteria</taxon>
        <taxon>Pseudomonadati</taxon>
        <taxon>Verrucomicrobiota</taxon>
        <taxon>Verrucomicrobiia</taxon>
        <taxon>Verrucomicrobiales</taxon>
        <taxon>Verrucomicrobiaceae</taxon>
        <taxon>Roseimicrobium</taxon>
    </lineage>
</organism>
<keyword evidence="2" id="KW-1185">Reference proteome</keyword>
<gene>
    <name evidence="1" type="ORF">DES53_10898</name>
</gene>
<comment type="caution">
    <text evidence="1">The sequence shown here is derived from an EMBL/GenBank/DDBJ whole genome shotgun (WGS) entry which is preliminary data.</text>
</comment>
<evidence type="ECO:0000313" key="2">
    <source>
        <dbReference type="Proteomes" id="UP000253426"/>
    </source>
</evidence>
<sequence length="369" mass="40915">MPDTLFLILCSLAWLYLSVLVHATVEVFVGKLVGLEFLKIRVGSGGFKWGVKIQGVPWHFHPVPFGVYAYLQSATPERLPRKISVTCLATLAANIAMVWALTHIWPLLEDPAAHAYEGPTSPILVYTLALRVIDILFQLLPTNVVVDGLYAPTLGKLLVECLTGAYPRSWGAIFYVWGLYPQMVSRYEPGAQFETSWLANASPEEWNLIQSAEADCREGQYASFMEKMEKLLANPNLKGGERARILDGMATMMLHERVKIDLQKALAWTREAQAAAPQAITIRGTHGALLVETGAYAEAIEMLTPLTTPDSDETDRIISSIFLAKACDRQGDAHQAALWLFRAGNPEHFKELRNRILSELSPEAQAQVV</sequence>
<dbReference type="InterPro" id="IPR011990">
    <property type="entry name" value="TPR-like_helical_dom_sf"/>
</dbReference>